<dbReference type="InterPro" id="IPR011009">
    <property type="entry name" value="Kinase-like_dom_sf"/>
</dbReference>
<dbReference type="SMART" id="SM00220">
    <property type="entry name" value="S_TKc"/>
    <property type="match status" value="1"/>
</dbReference>
<dbReference type="InterPro" id="IPR008271">
    <property type="entry name" value="Ser/Thr_kinase_AS"/>
</dbReference>
<keyword evidence="3" id="KW-1185">Reference proteome</keyword>
<feature type="domain" description="Protein kinase" evidence="1">
    <location>
        <begin position="1"/>
        <end position="229"/>
    </location>
</feature>
<evidence type="ECO:0000313" key="2">
    <source>
        <dbReference type="EMBL" id="KAK7309210.1"/>
    </source>
</evidence>
<dbReference type="GO" id="GO:0007165">
    <property type="term" value="P:signal transduction"/>
    <property type="evidence" value="ECO:0007669"/>
    <property type="project" value="TreeGrafter"/>
</dbReference>
<sequence>MNKKPDFSNILNHQLSNGLGSWTLSGQWKLCHSKLSHTCKGFHTIPFSQRRQILQRSQLLHAQERGTRAPSSRIFPLHHQHFGHDQTFEGGQNYYNLFLEYAAGGSLADHLKKHGGLFPEEHSVRRYTRSILEGLKHIHANGYVHCDVKLQNILIFDNDEVKIADFGLAKEEEEKKWECRGTPLFMSPESVNENEYESPADIWAFGCAVVEMVTGKPAWDVDNGPNRNM</sequence>
<dbReference type="PANTHER" id="PTHR48011">
    <property type="entry name" value="CCR4-NOT TRANSCRIPTIONAL COMPLEX SUBUNIT CAF120-RELATED"/>
    <property type="match status" value="1"/>
</dbReference>
<evidence type="ECO:0000313" key="3">
    <source>
        <dbReference type="Proteomes" id="UP001359559"/>
    </source>
</evidence>
<dbReference type="SUPFAM" id="SSF56112">
    <property type="entry name" value="Protein kinase-like (PK-like)"/>
    <property type="match status" value="1"/>
</dbReference>
<dbReference type="InterPro" id="IPR052751">
    <property type="entry name" value="Plant_MAPKKK"/>
</dbReference>
<dbReference type="GO" id="GO:0005524">
    <property type="term" value="F:ATP binding"/>
    <property type="evidence" value="ECO:0007669"/>
    <property type="project" value="InterPro"/>
</dbReference>
<gene>
    <name evidence="2" type="ORF">RJT34_05750</name>
</gene>
<dbReference type="Proteomes" id="UP001359559">
    <property type="component" value="Unassembled WGS sequence"/>
</dbReference>
<dbReference type="Gene3D" id="1.10.510.10">
    <property type="entry name" value="Transferase(Phosphotransferase) domain 1"/>
    <property type="match status" value="1"/>
</dbReference>
<comment type="caution">
    <text evidence="2">The sequence shown here is derived from an EMBL/GenBank/DDBJ whole genome shotgun (WGS) entry which is preliminary data.</text>
</comment>
<dbReference type="Pfam" id="PF00069">
    <property type="entry name" value="Pkinase"/>
    <property type="match status" value="1"/>
</dbReference>
<dbReference type="GO" id="GO:0004672">
    <property type="term" value="F:protein kinase activity"/>
    <property type="evidence" value="ECO:0007669"/>
    <property type="project" value="InterPro"/>
</dbReference>
<reference evidence="2 3" key="1">
    <citation type="submission" date="2024-01" db="EMBL/GenBank/DDBJ databases">
        <title>The genomes of 5 underutilized Papilionoideae crops provide insights into root nodulation and disease resistance.</title>
        <authorList>
            <person name="Yuan L."/>
        </authorList>
    </citation>
    <scope>NUCLEOTIDE SEQUENCE [LARGE SCALE GENOMIC DNA]</scope>
    <source>
        <strain evidence="2">LY-2023</strain>
        <tissue evidence="2">Leaf</tissue>
    </source>
</reference>
<dbReference type="EMBL" id="JAYKXN010000002">
    <property type="protein sequence ID" value="KAK7309210.1"/>
    <property type="molecule type" value="Genomic_DNA"/>
</dbReference>
<dbReference type="InterPro" id="IPR000719">
    <property type="entry name" value="Prot_kinase_dom"/>
</dbReference>
<dbReference type="PROSITE" id="PS00108">
    <property type="entry name" value="PROTEIN_KINASE_ST"/>
    <property type="match status" value="1"/>
</dbReference>
<organism evidence="2 3">
    <name type="scientific">Clitoria ternatea</name>
    <name type="common">Butterfly pea</name>
    <dbReference type="NCBI Taxonomy" id="43366"/>
    <lineage>
        <taxon>Eukaryota</taxon>
        <taxon>Viridiplantae</taxon>
        <taxon>Streptophyta</taxon>
        <taxon>Embryophyta</taxon>
        <taxon>Tracheophyta</taxon>
        <taxon>Spermatophyta</taxon>
        <taxon>Magnoliopsida</taxon>
        <taxon>eudicotyledons</taxon>
        <taxon>Gunneridae</taxon>
        <taxon>Pentapetalae</taxon>
        <taxon>rosids</taxon>
        <taxon>fabids</taxon>
        <taxon>Fabales</taxon>
        <taxon>Fabaceae</taxon>
        <taxon>Papilionoideae</taxon>
        <taxon>50 kb inversion clade</taxon>
        <taxon>NPAAA clade</taxon>
        <taxon>indigoferoid/millettioid clade</taxon>
        <taxon>Phaseoleae</taxon>
        <taxon>Clitoria</taxon>
    </lineage>
</organism>
<accession>A0AAN9K1F9</accession>
<dbReference type="PROSITE" id="PS50011">
    <property type="entry name" value="PROTEIN_KINASE_DOM"/>
    <property type="match status" value="1"/>
</dbReference>
<protein>
    <recommendedName>
        <fullName evidence="1">Protein kinase domain-containing protein</fullName>
    </recommendedName>
</protein>
<dbReference type="AlphaFoldDB" id="A0AAN9K1F9"/>
<proteinExistence type="predicted"/>
<evidence type="ECO:0000259" key="1">
    <source>
        <dbReference type="PROSITE" id="PS50011"/>
    </source>
</evidence>
<name>A0AAN9K1F9_CLITE</name>
<dbReference type="PANTHER" id="PTHR48011:SF18">
    <property type="entry name" value="MITOGEN-ACTIVATED PROTEIN KINASE KINASE KINASE 19-RELATED"/>
    <property type="match status" value="1"/>
</dbReference>